<evidence type="ECO:0000256" key="4">
    <source>
        <dbReference type="ARBA" id="ARBA00022777"/>
    </source>
</evidence>
<dbReference type="EMBL" id="BNCQ01000023">
    <property type="protein sequence ID" value="GIM07022.1"/>
    <property type="molecule type" value="Genomic_DNA"/>
</dbReference>
<dbReference type="PANTHER" id="PTHR43047">
    <property type="entry name" value="TWO-COMPONENT HISTIDINE PROTEIN KINASE"/>
    <property type="match status" value="1"/>
</dbReference>
<keyword evidence="4" id="KW-0418">Kinase</keyword>
<dbReference type="InterPro" id="IPR004358">
    <property type="entry name" value="Sig_transdc_His_kin-like_C"/>
</dbReference>
<dbReference type="PROSITE" id="PS50109">
    <property type="entry name" value="HIS_KIN"/>
    <property type="match status" value="1"/>
</dbReference>
<evidence type="ECO:0000313" key="8">
    <source>
        <dbReference type="Proteomes" id="UP000722791"/>
    </source>
</evidence>
<comment type="catalytic activity">
    <reaction evidence="1">
        <text>ATP + protein L-histidine = ADP + protein N-phospho-L-histidine.</text>
        <dbReference type="EC" id="2.7.13.3"/>
    </reaction>
</comment>
<dbReference type="InterPro" id="IPR003594">
    <property type="entry name" value="HATPase_dom"/>
</dbReference>
<dbReference type="EC" id="2.7.13.3" evidence="2"/>
<reference evidence="7" key="1">
    <citation type="journal article" date="2021" name="Proc. Natl. Acad. Sci. U.S.A.">
        <title>Three genomes in the algal genus Volvox reveal the fate of a haploid sex-determining region after a transition to homothallism.</title>
        <authorList>
            <person name="Yamamoto K."/>
            <person name="Hamaji T."/>
            <person name="Kawai-Toyooka H."/>
            <person name="Matsuzaki R."/>
            <person name="Takahashi F."/>
            <person name="Nishimura Y."/>
            <person name="Kawachi M."/>
            <person name="Noguchi H."/>
            <person name="Minakuchi Y."/>
            <person name="Umen J.G."/>
            <person name="Toyoda A."/>
            <person name="Nozaki H."/>
        </authorList>
    </citation>
    <scope>NUCLEOTIDE SEQUENCE</scope>
    <source>
        <strain evidence="7">NIES-3785</strain>
    </source>
</reference>
<proteinExistence type="predicted"/>
<dbReference type="InterPro" id="IPR011006">
    <property type="entry name" value="CheY-like_superfamily"/>
</dbReference>
<dbReference type="PRINTS" id="PR00344">
    <property type="entry name" value="BCTRLSENSOR"/>
</dbReference>
<name>A0A8J4GHM2_9CHLO</name>
<dbReference type="InterPro" id="IPR005467">
    <property type="entry name" value="His_kinase_dom"/>
</dbReference>
<evidence type="ECO:0000313" key="7">
    <source>
        <dbReference type="EMBL" id="GIM07022.1"/>
    </source>
</evidence>
<evidence type="ECO:0000256" key="3">
    <source>
        <dbReference type="ARBA" id="ARBA00022679"/>
    </source>
</evidence>
<dbReference type="AlphaFoldDB" id="A0A8J4GHM2"/>
<protein>
    <recommendedName>
        <fullName evidence="2">histidine kinase</fullName>
        <ecNumber evidence="2">2.7.13.3</ecNumber>
    </recommendedName>
</protein>
<dbReference type="GO" id="GO:0005886">
    <property type="term" value="C:plasma membrane"/>
    <property type="evidence" value="ECO:0007669"/>
    <property type="project" value="TreeGrafter"/>
</dbReference>
<dbReference type="Proteomes" id="UP000722791">
    <property type="component" value="Unassembled WGS sequence"/>
</dbReference>
<feature type="compositionally biased region" description="Pro residues" evidence="5">
    <location>
        <begin position="720"/>
        <end position="738"/>
    </location>
</feature>
<feature type="domain" description="Histidine kinase" evidence="6">
    <location>
        <begin position="36"/>
        <end position="112"/>
    </location>
</feature>
<dbReference type="InterPro" id="IPR036890">
    <property type="entry name" value="HATPase_C_sf"/>
</dbReference>
<dbReference type="GO" id="GO:0000155">
    <property type="term" value="F:phosphorelay sensor kinase activity"/>
    <property type="evidence" value="ECO:0007669"/>
    <property type="project" value="TreeGrafter"/>
</dbReference>
<dbReference type="Gene3D" id="3.40.50.2300">
    <property type="match status" value="1"/>
</dbReference>
<feature type="region of interest" description="Disordered" evidence="5">
    <location>
        <begin position="719"/>
        <end position="738"/>
    </location>
</feature>
<gene>
    <name evidence="7" type="ORF">Vretimale_11232</name>
</gene>
<dbReference type="CDD" id="cd16922">
    <property type="entry name" value="HATPase_EvgS-ArcB-TorS-like"/>
    <property type="match status" value="1"/>
</dbReference>
<dbReference type="GO" id="GO:0009927">
    <property type="term" value="F:histidine phosphotransfer kinase activity"/>
    <property type="evidence" value="ECO:0007669"/>
    <property type="project" value="TreeGrafter"/>
</dbReference>
<dbReference type="Pfam" id="PF02518">
    <property type="entry name" value="HATPase_c"/>
    <property type="match status" value="1"/>
</dbReference>
<dbReference type="Gene3D" id="3.30.565.10">
    <property type="entry name" value="Histidine kinase-like ATPase, C-terminal domain"/>
    <property type="match status" value="1"/>
</dbReference>
<comment type="caution">
    <text evidence="7">The sequence shown here is derived from an EMBL/GenBank/DDBJ whole genome shotgun (WGS) entry which is preliminary data.</text>
</comment>
<evidence type="ECO:0000256" key="2">
    <source>
        <dbReference type="ARBA" id="ARBA00012438"/>
    </source>
</evidence>
<dbReference type="SUPFAM" id="SSF52172">
    <property type="entry name" value="CheY-like"/>
    <property type="match status" value="1"/>
</dbReference>
<evidence type="ECO:0000256" key="5">
    <source>
        <dbReference type="SAM" id="MobiDB-lite"/>
    </source>
</evidence>
<dbReference type="SMART" id="SM00387">
    <property type="entry name" value="HATPase_c"/>
    <property type="match status" value="1"/>
</dbReference>
<feature type="non-terminal residue" evidence="7">
    <location>
        <position position="1"/>
    </location>
</feature>
<accession>A0A8J4GHM2</accession>
<dbReference type="PANTHER" id="PTHR43047:SF71">
    <property type="entry name" value="HISTIDINE KINASE CONTAINING CHEY-HOMOLOGOUS RECEIVER DOMAIN-RELATED"/>
    <property type="match status" value="1"/>
</dbReference>
<organism evidence="7 8">
    <name type="scientific">Volvox reticuliferus</name>
    <dbReference type="NCBI Taxonomy" id="1737510"/>
    <lineage>
        <taxon>Eukaryota</taxon>
        <taxon>Viridiplantae</taxon>
        <taxon>Chlorophyta</taxon>
        <taxon>core chlorophytes</taxon>
        <taxon>Chlorophyceae</taxon>
        <taxon>CS clade</taxon>
        <taxon>Chlamydomonadales</taxon>
        <taxon>Volvocaceae</taxon>
        <taxon>Volvox</taxon>
    </lineage>
</organism>
<keyword evidence="3" id="KW-0808">Transferase</keyword>
<evidence type="ECO:0000259" key="6">
    <source>
        <dbReference type="PROSITE" id="PS50109"/>
    </source>
</evidence>
<evidence type="ECO:0000256" key="1">
    <source>
        <dbReference type="ARBA" id="ARBA00000085"/>
    </source>
</evidence>
<sequence length="738" mass="75078">LDSTVAAVPSLLPPAAAATTAAAAAGPELEWPLLVLRFSVRDTGIGIAPPDLGRLFNSFTQVDASPTRRYGGSGLGLAISRKLCEAMGGQMWAESEGLNQGSTFSWTITCRLPQQAASKRKARRASLVCVSRPPVASSSSGVGVSTSVSGGYTQAMGSSRPGSSSGVVNGGSGGAAAAAAVAPLTSPRAQSLPIRGAAALVAAAAAAQPSPSLPHASTTDEEFDATSCRSSEALSCKSTGVASVSSSAVVDSTAGGAGSSSCTAIGAGSGSSDAAGSLLPPPPAVDLPMVAPGGAAVTACGDPAAAVQCNVNCTLSLPLHWTWSPGTSYAGSCAGGRDGHHRMSATGAQLGGGGGLHDSVSYGLASGAAGVASLAAALTGGSDPASCLPLLRGKKILLVEPCIMVRQVLMLALRSWGCRVCAVASSYDAVRRLVESGTLAEAMAPPRRPEPPRRPCMILRHAEVGSELDPNLYNTQGPYDCVIMDMKDTALLRALTRADDREAQRLVLMGWPGQNEPEEDEDGLEAPGLGTDLDLDLEHGYHAATAAAAAAAEDGVLPPMRPYQQRYEDAPGVASDGANVVGGIVAAAPPPPLGPLRPPGPYDFTETMPADVTARPPRAVTEEMSKPQNRQLGYVTVTRPVRQGRLKLALEEVLMMQLDGGTSHHQHCWSDDGEDDTARVAAAAPLAPLPRVPYASDVVTAAGTNSRCSLEISAFLEDATPPPTFLEDAPPPLPPAPL</sequence>
<dbReference type="SUPFAM" id="SSF55874">
    <property type="entry name" value="ATPase domain of HSP90 chaperone/DNA topoisomerase II/histidine kinase"/>
    <property type="match status" value="1"/>
</dbReference>